<dbReference type="EMBL" id="CP009517">
    <property type="protein sequence ID" value="AKB81229.1"/>
    <property type="molecule type" value="Genomic_DNA"/>
</dbReference>
<protein>
    <submittedName>
        <fullName evidence="1">Spore photoproduct lyase</fullName>
        <ecNumber evidence="1">4.1.99.-</ecNumber>
    </submittedName>
</protein>
<dbReference type="Proteomes" id="UP000033066">
    <property type="component" value="Chromosome"/>
</dbReference>
<dbReference type="InterPro" id="IPR058240">
    <property type="entry name" value="rSAM_sf"/>
</dbReference>
<dbReference type="PANTHER" id="PTHR37822">
    <property type="entry name" value="SPORE PHOTOPRODUCT LYASE-RELATED"/>
    <property type="match status" value="1"/>
</dbReference>
<keyword evidence="1" id="KW-0456">Lyase</keyword>
<dbReference type="EC" id="4.1.99.-" evidence="1"/>
<dbReference type="SFLD" id="SFLDS00029">
    <property type="entry name" value="Radical_SAM"/>
    <property type="match status" value="1"/>
</dbReference>
<dbReference type="GO" id="GO:1904047">
    <property type="term" value="F:S-adenosyl-L-methionine binding"/>
    <property type="evidence" value="ECO:0007669"/>
    <property type="project" value="InterPro"/>
</dbReference>
<accession>A0A0E3SFW2</accession>
<dbReference type="InterPro" id="IPR007197">
    <property type="entry name" value="rSAM"/>
</dbReference>
<dbReference type="Gene3D" id="3.80.30.30">
    <property type="match status" value="1"/>
</dbReference>
<gene>
    <name evidence="1" type="ORF">MSBR3_0651</name>
</gene>
<evidence type="ECO:0000313" key="2">
    <source>
        <dbReference type="Proteomes" id="UP000033066"/>
    </source>
</evidence>
<dbReference type="InterPro" id="IPR034559">
    <property type="entry name" value="SPL_Clostridia"/>
</dbReference>
<dbReference type="SFLD" id="SFLDF00412">
    <property type="entry name" value="spore_photoproduct_lyase_2"/>
    <property type="match status" value="1"/>
</dbReference>
<dbReference type="HOGENOM" id="CLU_057301_0_0_2"/>
<dbReference type="GO" id="GO:0003913">
    <property type="term" value="F:DNA photolyase activity"/>
    <property type="evidence" value="ECO:0007669"/>
    <property type="project" value="InterPro"/>
</dbReference>
<reference evidence="1" key="1">
    <citation type="submission" date="2014-07" db="EMBL/GenBank/DDBJ databases">
        <title>Methanogenic archaea and the global carbon cycle.</title>
        <authorList>
            <person name="Henriksen J.R."/>
            <person name="Luke J."/>
            <person name="Reinhart S."/>
            <person name="Benedict M.N."/>
            <person name="Youngblut N.D."/>
            <person name="Metcalf M.E."/>
            <person name="Whitaker R.J."/>
            <person name="Metcalf W.W."/>
        </authorList>
    </citation>
    <scope>NUCLEOTIDE SEQUENCE [LARGE SCALE GENOMIC DNA]</scope>
    <source>
        <strain evidence="1">3</strain>
    </source>
</reference>
<organism evidence="1 2">
    <name type="scientific">Methanosarcina barkeri 3</name>
    <dbReference type="NCBI Taxonomy" id="1434107"/>
    <lineage>
        <taxon>Archaea</taxon>
        <taxon>Methanobacteriati</taxon>
        <taxon>Methanobacteriota</taxon>
        <taxon>Stenosarchaea group</taxon>
        <taxon>Methanomicrobia</taxon>
        <taxon>Methanosarcinales</taxon>
        <taxon>Methanosarcinaceae</taxon>
        <taxon>Methanosarcina</taxon>
    </lineage>
</organism>
<dbReference type="KEGG" id="mbak:MSBR3_0651"/>
<dbReference type="AlphaFoldDB" id="A0A0E3SFW2"/>
<dbReference type="Gene3D" id="3.40.50.12110">
    <property type="match status" value="1"/>
</dbReference>
<keyword evidence="2" id="KW-1185">Reference proteome</keyword>
<dbReference type="InterPro" id="IPR049539">
    <property type="entry name" value="SPL"/>
</dbReference>
<dbReference type="GO" id="GO:0051539">
    <property type="term" value="F:4 iron, 4 sulfur cluster binding"/>
    <property type="evidence" value="ECO:0007669"/>
    <property type="project" value="TreeGrafter"/>
</dbReference>
<dbReference type="SUPFAM" id="SSF102114">
    <property type="entry name" value="Radical SAM enzymes"/>
    <property type="match status" value="1"/>
</dbReference>
<sequence>MMKPFSPDRVIFEPRSLDYPLGQKIHDYFEGTSTEIIKASIKKISSIIPGSTEGQRYASGKKTLVVTTKKSLKFDVCKPSADFEFSLVNGCPASCEYCYLYTTQSSKPYLRTYVNLDEIFDSIKKHISHSGDRLTTFEVASAGDPLAIEHITGSLARTIEFFGTLDKARLRVVTKFNNVDSLLGLKHNGRTRFRVSINSRYVIENFEHNTASLDERIEAASKLAVAGYPIGFIVAPIMIYDRWKEDYLELFEKLWIRLDRVKSTEPVTFELIQHRFTPAAKKVILERFPNTSLDMDESKRTLKWGKFGRYKYVYPRKDAVEIREYLTSLIGEKFPDARIEYFT</sequence>
<proteinExistence type="predicted"/>
<dbReference type="CDD" id="cd01335">
    <property type="entry name" value="Radical_SAM"/>
    <property type="match status" value="1"/>
</dbReference>
<dbReference type="STRING" id="1434107.MSBR3_0651"/>
<dbReference type="NCBIfam" id="TIGR04070">
    <property type="entry name" value="photo_TT_lyase"/>
    <property type="match status" value="1"/>
</dbReference>
<dbReference type="PATRIC" id="fig|1434107.4.peg.869"/>
<name>A0A0E3SFW2_METBA</name>
<dbReference type="SFLD" id="SFLDG01079">
    <property type="entry name" value="spore_photoproduct_lyase_like"/>
    <property type="match status" value="1"/>
</dbReference>
<dbReference type="PANTHER" id="PTHR37822:SF2">
    <property type="entry name" value="SPORE PHOTOPRODUCT LYASE"/>
    <property type="match status" value="1"/>
</dbReference>
<dbReference type="InterPro" id="IPR023897">
    <property type="entry name" value="SPL_firmicutes"/>
</dbReference>
<dbReference type="Pfam" id="PF20903">
    <property type="entry name" value="SPL"/>
    <property type="match status" value="1"/>
</dbReference>
<evidence type="ECO:0000313" key="1">
    <source>
        <dbReference type="EMBL" id="AKB81229.1"/>
    </source>
</evidence>